<feature type="signal peptide" evidence="2">
    <location>
        <begin position="1"/>
        <end position="28"/>
    </location>
</feature>
<dbReference type="Proteomes" id="UP000317835">
    <property type="component" value="Chromosome"/>
</dbReference>
<dbReference type="GO" id="GO:0004177">
    <property type="term" value="F:aminopeptidase activity"/>
    <property type="evidence" value="ECO:0007669"/>
    <property type="project" value="UniProtKB-KW"/>
</dbReference>
<name>A0A518H6Y6_9BACT</name>
<dbReference type="AlphaFoldDB" id="A0A518H6Y6"/>
<evidence type="ECO:0000256" key="2">
    <source>
        <dbReference type="SAM" id="SignalP"/>
    </source>
</evidence>
<dbReference type="GO" id="GO:0008235">
    <property type="term" value="F:metalloexopeptidase activity"/>
    <property type="evidence" value="ECO:0007669"/>
    <property type="project" value="InterPro"/>
</dbReference>
<evidence type="ECO:0000313" key="4">
    <source>
        <dbReference type="EMBL" id="QDV36544.1"/>
    </source>
</evidence>
<dbReference type="OrthoDB" id="9762302at2"/>
<dbReference type="InterPro" id="IPR045175">
    <property type="entry name" value="M28_fam"/>
</dbReference>
<dbReference type="InterPro" id="IPR036034">
    <property type="entry name" value="PDZ_sf"/>
</dbReference>
<dbReference type="KEGG" id="tpla:ElP_44720"/>
<dbReference type="InterPro" id="IPR007484">
    <property type="entry name" value="Peptidase_M28"/>
</dbReference>
<dbReference type="SUPFAM" id="SSF50156">
    <property type="entry name" value="PDZ domain-like"/>
    <property type="match status" value="1"/>
</dbReference>
<keyword evidence="4" id="KW-0378">Hydrolase</keyword>
<feature type="chain" id="PRO_5021863224" evidence="2">
    <location>
        <begin position="29"/>
        <end position="634"/>
    </location>
</feature>
<dbReference type="EC" id="3.4.11.6" evidence="4"/>
<dbReference type="SMART" id="SM00228">
    <property type="entry name" value="PDZ"/>
    <property type="match status" value="1"/>
</dbReference>
<feature type="domain" description="PDZ" evidence="3">
    <location>
        <begin position="541"/>
        <end position="613"/>
    </location>
</feature>
<accession>A0A518H6Y6</accession>
<dbReference type="GO" id="GO:0006508">
    <property type="term" value="P:proteolysis"/>
    <property type="evidence" value="ECO:0007669"/>
    <property type="project" value="InterPro"/>
</dbReference>
<dbReference type="CDD" id="cd06779">
    <property type="entry name" value="cpPDZ_Deg_HtrA-like"/>
    <property type="match status" value="1"/>
</dbReference>
<dbReference type="Gene3D" id="2.30.42.10">
    <property type="match status" value="1"/>
</dbReference>
<dbReference type="Pfam" id="PF04389">
    <property type="entry name" value="Peptidase_M28"/>
    <property type="match status" value="1"/>
</dbReference>
<dbReference type="PANTHER" id="PTHR12147:SF26">
    <property type="entry name" value="PEPTIDASE M28 DOMAIN-CONTAINING PROTEIN"/>
    <property type="match status" value="1"/>
</dbReference>
<protein>
    <submittedName>
        <fullName evidence="4">Aminopeptidase YwaD</fullName>
        <ecNumber evidence="4">3.4.11.6</ecNumber>
    </submittedName>
</protein>
<reference evidence="4 5" key="1">
    <citation type="submission" date="2019-02" db="EMBL/GenBank/DDBJ databases">
        <title>Deep-cultivation of Planctomycetes and their phenomic and genomic characterization uncovers novel biology.</title>
        <authorList>
            <person name="Wiegand S."/>
            <person name="Jogler M."/>
            <person name="Boedeker C."/>
            <person name="Pinto D."/>
            <person name="Vollmers J."/>
            <person name="Rivas-Marin E."/>
            <person name="Kohn T."/>
            <person name="Peeters S.H."/>
            <person name="Heuer A."/>
            <person name="Rast P."/>
            <person name="Oberbeckmann S."/>
            <person name="Bunk B."/>
            <person name="Jeske O."/>
            <person name="Meyerdierks A."/>
            <person name="Storesund J.E."/>
            <person name="Kallscheuer N."/>
            <person name="Luecker S."/>
            <person name="Lage O.M."/>
            <person name="Pohl T."/>
            <person name="Merkel B.J."/>
            <person name="Hornburger P."/>
            <person name="Mueller R.-W."/>
            <person name="Bruemmer F."/>
            <person name="Labrenz M."/>
            <person name="Spormann A.M."/>
            <person name="Op den Camp H."/>
            <person name="Overmann J."/>
            <person name="Amann R."/>
            <person name="Jetten M.S.M."/>
            <person name="Mascher T."/>
            <person name="Medema M.H."/>
            <person name="Devos D.P."/>
            <person name="Kaster A.-K."/>
            <person name="Ovreas L."/>
            <person name="Rohde M."/>
            <person name="Galperin M.Y."/>
            <person name="Jogler C."/>
        </authorList>
    </citation>
    <scope>NUCLEOTIDE SEQUENCE [LARGE SCALE GENOMIC DNA]</scope>
    <source>
        <strain evidence="4 5">ElP</strain>
    </source>
</reference>
<evidence type="ECO:0000313" key="5">
    <source>
        <dbReference type="Proteomes" id="UP000317835"/>
    </source>
</evidence>
<feature type="region of interest" description="Disordered" evidence="1">
    <location>
        <begin position="524"/>
        <end position="544"/>
    </location>
</feature>
<evidence type="ECO:0000259" key="3">
    <source>
        <dbReference type="SMART" id="SM00228"/>
    </source>
</evidence>
<dbReference type="InterPro" id="IPR046450">
    <property type="entry name" value="PA_dom_sf"/>
</dbReference>
<keyword evidence="2" id="KW-0732">Signal</keyword>
<keyword evidence="4" id="KW-0645">Protease</keyword>
<dbReference type="Gene3D" id="3.40.630.10">
    <property type="entry name" value="Zn peptidases"/>
    <property type="match status" value="1"/>
</dbReference>
<dbReference type="EMBL" id="CP036426">
    <property type="protein sequence ID" value="QDV36544.1"/>
    <property type="molecule type" value="Genomic_DNA"/>
</dbReference>
<gene>
    <name evidence="4" type="primary">ywaD_4</name>
    <name evidence="4" type="ORF">ElP_44720</name>
</gene>
<dbReference type="RefSeq" id="WP_145272976.1">
    <property type="nucleotide sequence ID" value="NZ_CP036426.1"/>
</dbReference>
<keyword evidence="5" id="KW-1185">Reference proteome</keyword>
<dbReference type="SUPFAM" id="SSF52025">
    <property type="entry name" value="PA domain"/>
    <property type="match status" value="1"/>
</dbReference>
<proteinExistence type="predicted"/>
<keyword evidence="4" id="KW-0031">Aminopeptidase</keyword>
<dbReference type="Pfam" id="PF13180">
    <property type="entry name" value="PDZ_2"/>
    <property type="match status" value="1"/>
</dbReference>
<organism evidence="4 5">
    <name type="scientific">Tautonia plasticadhaerens</name>
    <dbReference type="NCBI Taxonomy" id="2527974"/>
    <lineage>
        <taxon>Bacteria</taxon>
        <taxon>Pseudomonadati</taxon>
        <taxon>Planctomycetota</taxon>
        <taxon>Planctomycetia</taxon>
        <taxon>Isosphaerales</taxon>
        <taxon>Isosphaeraceae</taxon>
        <taxon>Tautonia</taxon>
    </lineage>
</organism>
<dbReference type="Gene3D" id="3.50.30.30">
    <property type="match status" value="1"/>
</dbReference>
<dbReference type="SUPFAM" id="SSF53187">
    <property type="entry name" value="Zn-dependent exopeptidases"/>
    <property type="match status" value="1"/>
</dbReference>
<evidence type="ECO:0000256" key="1">
    <source>
        <dbReference type="SAM" id="MobiDB-lite"/>
    </source>
</evidence>
<dbReference type="InterPro" id="IPR001478">
    <property type="entry name" value="PDZ"/>
</dbReference>
<sequence precursor="true">MHPPRRLPTRAPALAFALALTATSPALPAEGPAAEPALARLQADVAFLADDAQGGRALGSSGIERSADYIAQVFEGLDLGTAPGLDGYFQPFEITGSPKLGSGQDLGVEVDAEGGEAIDGQLRRDFMPLSIGGGGDAEDLPIAFAGYGITTDEDAEFSYDDYDGLDVEGKAVIVLRRAPKYDVPGSPFAADGPRPPDAATFEHKAVNAFRHGARLVLLVNDSGSAEEQDELLQFTSAGTERYTTVPFVMAKRAFVDSILGAAGAPTLDELEERIAGGEELSPSSLALEGVTLDARIRVEQPKITAKNVIGVLEGSGPLADETVVIGAHYDHLGSGGMGSLAPFSREIHNGADDNASGTAMMLELARRLASRPDPLPRRVVFMAYSAEERGLLGSRYYVEEQPLYPIDQTAFMFNFDMVGRLNEERTLTVFGVDSTPGFRELVTAAGPSYDLSIRPNAQVAGNSDHASFHEKGVPVAFLFTGTHRDYHRPSDDVEKVNFEGMARIADFAEVLLLDVARRPQRPAFVAGDEPEPQPRVAGSSASLGTIPDYDDSVEGVRLNGVREGSAAEKAGLKGGDVIVGFGGAPVGTIYDFMEGLTTSKPGDTVAIEVRRGEETLTLEAVLDAAAPRDGHSED</sequence>
<dbReference type="PANTHER" id="PTHR12147">
    <property type="entry name" value="METALLOPEPTIDASE M28 FAMILY MEMBER"/>
    <property type="match status" value="1"/>
</dbReference>